<dbReference type="GO" id="GO:0000166">
    <property type="term" value="F:nucleotide binding"/>
    <property type="evidence" value="ECO:0007669"/>
    <property type="project" value="InterPro"/>
</dbReference>
<gene>
    <name evidence="5" type="ORF">I312_03957</name>
    <name evidence="4" type="ORF">I312_04254</name>
</gene>
<dbReference type="InterPro" id="IPR055170">
    <property type="entry name" value="GFO_IDH_MocA-like_dom"/>
</dbReference>
<dbReference type="Gene3D" id="3.30.360.10">
    <property type="entry name" value="Dihydrodipicolinate Reductase, domain 2"/>
    <property type="match status" value="1"/>
</dbReference>
<evidence type="ECO:0000259" key="3">
    <source>
        <dbReference type="Pfam" id="PF22725"/>
    </source>
</evidence>
<accession>A0A0D0VPF3</accession>
<reference evidence="5" key="1">
    <citation type="submission" date="2015-01" db="EMBL/GenBank/DDBJ databases">
        <title>The Genome Sequence of Cryptococcus gattii CA1280.</title>
        <authorList>
            <consortium name="The Broad Institute Genomics Platform"/>
            <person name="Cuomo C."/>
            <person name="Litvintseva A."/>
            <person name="Chen Y."/>
            <person name="Heitman J."/>
            <person name="Sun S."/>
            <person name="Springer D."/>
            <person name="Dromer F."/>
            <person name="Young S."/>
            <person name="Zeng Q."/>
            <person name="Gargeya S."/>
            <person name="Abouelleil A."/>
            <person name="Alvarado L."/>
            <person name="Chapman S.B."/>
            <person name="Gainer-Dewar J."/>
            <person name="Goldberg J."/>
            <person name="Griggs A."/>
            <person name="Gujja S."/>
            <person name="Hansen M."/>
            <person name="Howarth C."/>
            <person name="Imamovic A."/>
            <person name="Larimer J."/>
            <person name="Murphy C."/>
            <person name="Naylor J."/>
            <person name="Pearson M."/>
            <person name="Priest M."/>
            <person name="Roberts A."/>
            <person name="Saif S."/>
            <person name="Shea T."/>
            <person name="Sykes S."/>
            <person name="Wortman J."/>
            <person name="Nusbaum C."/>
            <person name="Birren B."/>
        </authorList>
    </citation>
    <scope>NUCLEOTIDE SEQUENCE [LARGE SCALE GENOMIC DNA]</scope>
    <source>
        <strain evidence="5">CA1280</strain>
    </source>
</reference>
<name>A0A0D0VPF3_CRYGA</name>
<dbReference type="GO" id="GO:0006740">
    <property type="term" value="P:NADPH regeneration"/>
    <property type="evidence" value="ECO:0007669"/>
    <property type="project" value="TreeGrafter"/>
</dbReference>
<sequence>MTDRKLKVAIVGLGRMGSIHATNFAYFVPRAEVVAVCDVRDESLQWAKENLPPKVRGYKDVEEMFKTSGAEATLIVTETSRHAPLAELAMSYGLHVLLEKPISVDVETSRRVVETAKKYPNLKTMVAFVRRFDDSNRELKALVDSGKLGKLHTLRSGSNDSYDESGFFVKFSATSGGIFTDVGVHDIDQARWMCGVPKGCPNPKQEVSRVFAIGQAVQHPELAQLGDADNGFGIVEFTNGVNAIMHLGRIARNGHECYLELYGTESRVNVNNDAQANKLEIRDLHGVRKESHQTHFERFKEAFVKELQDFTACVLDDQPLPVNLQDAFEASKIAYALTLSFRKGVPVFFDQQGEIIPPQ</sequence>
<evidence type="ECO:0000256" key="1">
    <source>
        <dbReference type="ARBA" id="ARBA00010928"/>
    </source>
</evidence>
<dbReference type="HOGENOM" id="CLU_023194_0_0_1"/>
<dbReference type="GO" id="GO:0005737">
    <property type="term" value="C:cytoplasm"/>
    <property type="evidence" value="ECO:0007669"/>
    <property type="project" value="TreeGrafter"/>
</dbReference>
<protein>
    <submittedName>
        <fullName evidence="4">Myo-inositol 2-dehydrogenase</fullName>
    </submittedName>
    <submittedName>
        <fullName evidence="5">Unplaced genomic scaffold supercont1.10, whole genome shotgun sequence</fullName>
    </submittedName>
</protein>
<feature type="domain" description="Gfo/Idh/MocA-like oxidoreductase N-terminal" evidence="2">
    <location>
        <begin position="6"/>
        <end position="122"/>
    </location>
</feature>
<organism evidence="5">
    <name type="scientific">Cryptococcus bacillisporus CA1280</name>
    <dbReference type="NCBI Taxonomy" id="1296109"/>
    <lineage>
        <taxon>Eukaryota</taxon>
        <taxon>Fungi</taxon>
        <taxon>Dikarya</taxon>
        <taxon>Basidiomycota</taxon>
        <taxon>Agaricomycotina</taxon>
        <taxon>Tremellomycetes</taxon>
        <taxon>Tremellales</taxon>
        <taxon>Cryptococcaceae</taxon>
        <taxon>Cryptococcus</taxon>
        <taxon>Cryptococcus gattii species complex</taxon>
    </lineage>
</organism>
<proteinExistence type="inferred from homology"/>
<dbReference type="GO" id="GO:0016491">
    <property type="term" value="F:oxidoreductase activity"/>
    <property type="evidence" value="ECO:0007669"/>
    <property type="project" value="TreeGrafter"/>
</dbReference>
<dbReference type="InterPro" id="IPR036291">
    <property type="entry name" value="NAD(P)-bd_dom_sf"/>
</dbReference>
<evidence type="ECO:0000313" key="4">
    <source>
        <dbReference type="EMBL" id="KIR46763.1"/>
    </source>
</evidence>
<dbReference type="SUPFAM" id="SSF51735">
    <property type="entry name" value="NAD(P)-binding Rossmann-fold domains"/>
    <property type="match status" value="1"/>
</dbReference>
<dbReference type="InterPro" id="IPR000683">
    <property type="entry name" value="Gfo/Idh/MocA-like_OxRdtase_N"/>
</dbReference>
<dbReference type="SUPFAM" id="SSF55347">
    <property type="entry name" value="Glyceraldehyde-3-phosphate dehydrogenase-like, C-terminal domain"/>
    <property type="match status" value="1"/>
</dbReference>
<dbReference type="PANTHER" id="PTHR42840">
    <property type="entry name" value="NAD(P)-BINDING ROSSMANN-FOLD SUPERFAMILY PROTEIN-RELATED"/>
    <property type="match status" value="1"/>
</dbReference>
<dbReference type="Gene3D" id="3.40.50.720">
    <property type="entry name" value="NAD(P)-binding Rossmann-like Domain"/>
    <property type="match status" value="1"/>
</dbReference>
<feature type="domain" description="GFO/IDH/MocA-like oxidoreductase" evidence="3">
    <location>
        <begin position="137"/>
        <end position="267"/>
    </location>
</feature>
<dbReference type="Pfam" id="PF01408">
    <property type="entry name" value="GFO_IDH_MocA"/>
    <property type="match status" value="1"/>
</dbReference>
<dbReference type="Pfam" id="PF22725">
    <property type="entry name" value="GFO_IDH_MocA_C3"/>
    <property type="match status" value="1"/>
</dbReference>
<evidence type="ECO:0000313" key="5">
    <source>
        <dbReference type="EMBL" id="KIR47060.1"/>
    </source>
</evidence>
<dbReference type="PANTHER" id="PTHR42840:SF10">
    <property type="entry name" value="BINDING ROSSMANN FOLD OXIDOREDUCTASE, PUTATIVE-RELATED"/>
    <property type="match status" value="1"/>
</dbReference>
<dbReference type="EMBL" id="KN847983">
    <property type="protein sequence ID" value="KIR46763.1"/>
    <property type="molecule type" value="Genomic_DNA"/>
</dbReference>
<dbReference type="EMBL" id="KN847982">
    <property type="protein sequence ID" value="KIR47060.1"/>
    <property type="molecule type" value="Genomic_DNA"/>
</dbReference>
<comment type="similarity">
    <text evidence="1">Belongs to the Gfo/Idh/MocA family.</text>
</comment>
<dbReference type="AlphaFoldDB" id="A0A0D0VPF3"/>
<evidence type="ECO:0000259" key="2">
    <source>
        <dbReference type="Pfam" id="PF01408"/>
    </source>
</evidence>
<dbReference type="OrthoDB" id="446809at2759"/>